<sequence length="253" mass="28386">MNYHIPIHFDDDVTWLARIRRFNVTSPPPELRDHIIRSEVATLRFLEMTAVPASKVHGFEVEGPGNDVGTGFIVMEKMPGRSLQWSLANAEQREKVMKQLVAIFIELGRYLFLRMGSLDISGSVGPFAAESHTDSTDKGEMQPLGEMYALQPVDAYLIHLFLLDLVPGVFPPEEKEETGQDKAFYLKHADDKGDHVLVDDDHNITAIVDWEWAHTTTRALAFNSPLLLLPVARFYDGVSELGEERQGVGEVEG</sequence>
<evidence type="ECO:0000259" key="1">
    <source>
        <dbReference type="Pfam" id="PF01636"/>
    </source>
</evidence>
<accession>A0A9P4HZ40</accession>
<proteinExistence type="predicted"/>
<organism evidence="2 3">
    <name type="scientific">Saccharata proteae CBS 121410</name>
    <dbReference type="NCBI Taxonomy" id="1314787"/>
    <lineage>
        <taxon>Eukaryota</taxon>
        <taxon>Fungi</taxon>
        <taxon>Dikarya</taxon>
        <taxon>Ascomycota</taxon>
        <taxon>Pezizomycotina</taxon>
        <taxon>Dothideomycetes</taxon>
        <taxon>Dothideomycetes incertae sedis</taxon>
        <taxon>Botryosphaeriales</taxon>
        <taxon>Saccharataceae</taxon>
        <taxon>Saccharata</taxon>
    </lineage>
</organism>
<evidence type="ECO:0000313" key="3">
    <source>
        <dbReference type="Proteomes" id="UP000799776"/>
    </source>
</evidence>
<comment type="caution">
    <text evidence="2">The sequence shown here is derived from an EMBL/GenBank/DDBJ whole genome shotgun (WGS) entry which is preliminary data.</text>
</comment>
<dbReference type="SUPFAM" id="SSF56112">
    <property type="entry name" value="Protein kinase-like (PK-like)"/>
    <property type="match status" value="1"/>
</dbReference>
<dbReference type="InterPro" id="IPR011009">
    <property type="entry name" value="Kinase-like_dom_sf"/>
</dbReference>
<dbReference type="AlphaFoldDB" id="A0A9P4HZ40"/>
<dbReference type="InterPro" id="IPR002575">
    <property type="entry name" value="Aminoglycoside_PTrfase"/>
</dbReference>
<dbReference type="Pfam" id="PF01636">
    <property type="entry name" value="APH"/>
    <property type="match status" value="1"/>
</dbReference>
<dbReference type="PANTHER" id="PTHR21310">
    <property type="entry name" value="AMINOGLYCOSIDE PHOSPHOTRANSFERASE-RELATED-RELATED"/>
    <property type="match status" value="1"/>
</dbReference>
<keyword evidence="3" id="KW-1185">Reference proteome</keyword>
<feature type="domain" description="Aminoglycoside phosphotransferase" evidence="1">
    <location>
        <begin position="20"/>
        <end position="215"/>
    </location>
</feature>
<dbReference type="EMBL" id="ML978712">
    <property type="protein sequence ID" value="KAF2090494.1"/>
    <property type="molecule type" value="Genomic_DNA"/>
</dbReference>
<evidence type="ECO:0000313" key="2">
    <source>
        <dbReference type="EMBL" id="KAF2090494.1"/>
    </source>
</evidence>
<name>A0A9P4HZ40_9PEZI</name>
<protein>
    <recommendedName>
        <fullName evidence="1">Aminoglycoside phosphotransferase domain-containing protein</fullName>
    </recommendedName>
</protein>
<reference evidence="2" key="1">
    <citation type="journal article" date="2020" name="Stud. Mycol.">
        <title>101 Dothideomycetes genomes: a test case for predicting lifestyles and emergence of pathogens.</title>
        <authorList>
            <person name="Haridas S."/>
            <person name="Albert R."/>
            <person name="Binder M."/>
            <person name="Bloem J."/>
            <person name="Labutti K."/>
            <person name="Salamov A."/>
            <person name="Andreopoulos B."/>
            <person name="Baker S."/>
            <person name="Barry K."/>
            <person name="Bills G."/>
            <person name="Bluhm B."/>
            <person name="Cannon C."/>
            <person name="Castanera R."/>
            <person name="Culley D."/>
            <person name="Daum C."/>
            <person name="Ezra D."/>
            <person name="Gonzalez J."/>
            <person name="Henrissat B."/>
            <person name="Kuo A."/>
            <person name="Liang C."/>
            <person name="Lipzen A."/>
            <person name="Lutzoni F."/>
            <person name="Magnuson J."/>
            <person name="Mondo S."/>
            <person name="Nolan M."/>
            <person name="Ohm R."/>
            <person name="Pangilinan J."/>
            <person name="Park H.-J."/>
            <person name="Ramirez L."/>
            <person name="Alfaro M."/>
            <person name="Sun H."/>
            <person name="Tritt A."/>
            <person name="Yoshinaga Y."/>
            <person name="Zwiers L.-H."/>
            <person name="Turgeon B."/>
            <person name="Goodwin S."/>
            <person name="Spatafora J."/>
            <person name="Crous P."/>
            <person name="Grigoriev I."/>
        </authorList>
    </citation>
    <scope>NUCLEOTIDE SEQUENCE</scope>
    <source>
        <strain evidence="2">CBS 121410</strain>
    </source>
</reference>
<dbReference type="Proteomes" id="UP000799776">
    <property type="component" value="Unassembled WGS sequence"/>
</dbReference>
<dbReference type="InterPro" id="IPR051678">
    <property type="entry name" value="AGP_Transferase"/>
</dbReference>
<gene>
    <name evidence="2" type="ORF">K490DRAFT_70957</name>
</gene>
<dbReference type="PANTHER" id="PTHR21310:SF15">
    <property type="entry name" value="AMINOGLYCOSIDE PHOSPHOTRANSFERASE DOMAIN-CONTAINING PROTEIN"/>
    <property type="match status" value="1"/>
</dbReference>
<dbReference type="OrthoDB" id="5327538at2759"/>